<evidence type="ECO:0000313" key="5">
    <source>
        <dbReference type="EMBL" id="EHO42600.1"/>
    </source>
</evidence>
<dbReference type="KEGG" id="caby:Cabys_1862"/>
<comment type="similarity">
    <text evidence="1">Belongs to the NAD(P)-dependent epimerase/dehydratase family. SDR39U1 subfamily.</text>
</comment>
<evidence type="ECO:0008006" key="8">
    <source>
        <dbReference type="Google" id="ProtNLM"/>
    </source>
</evidence>
<dbReference type="FunCoup" id="H1XT33">
    <property type="interactions" value="328"/>
</dbReference>
<dbReference type="eggNOG" id="COG1090">
    <property type="taxonomic scope" value="Bacteria"/>
</dbReference>
<dbReference type="PANTHER" id="PTHR11092:SF0">
    <property type="entry name" value="EPIMERASE FAMILY PROTEIN SDR39U1"/>
    <property type="match status" value="1"/>
</dbReference>
<dbReference type="EMBL" id="CP018099">
    <property type="protein sequence ID" value="APF18611.1"/>
    <property type="molecule type" value="Genomic_DNA"/>
</dbReference>
<dbReference type="Proteomes" id="UP000004671">
    <property type="component" value="Chromosome"/>
</dbReference>
<evidence type="ECO:0000259" key="3">
    <source>
        <dbReference type="Pfam" id="PF08338"/>
    </source>
</evidence>
<feature type="domain" description="NAD-dependent epimerase/dehydratase" evidence="2">
    <location>
        <begin position="3"/>
        <end position="224"/>
    </location>
</feature>
<evidence type="ECO:0000313" key="4">
    <source>
        <dbReference type="EMBL" id="APF18611.1"/>
    </source>
</evidence>
<dbReference type="InterPro" id="IPR036291">
    <property type="entry name" value="NAD(P)-bd_dom_sf"/>
</dbReference>
<dbReference type="InterPro" id="IPR010099">
    <property type="entry name" value="SDR39U1"/>
</dbReference>
<protein>
    <recommendedName>
        <fullName evidence="8">TIGR01777 family protein</fullName>
    </recommendedName>
</protein>
<dbReference type="InterPro" id="IPR001509">
    <property type="entry name" value="Epimerase_deHydtase"/>
</dbReference>
<accession>H1XT33</accession>
<feature type="domain" description="DUF1731" evidence="3">
    <location>
        <begin position="253"/>
        <end position="300"/>
    </location>
</feature>
<dbReference type="InParanoid" id="H1XT33"/>
<dbReference type="Gene3D" id="3.40.50.720">
    <property type="entry name" value="NAD(P)-binding Rossmann-like Domain"/>
    <property type="match status" value="1"/>
</dbReference>
<evidence type="ECO:0000313" key="6">
    <source>
        <dbReference type="Proteomes" id="UP000004671"/>
    </source>
</evidence>
<dbReference type="Pfam" id="PF01370">
    <property type="entry name" value="Epimerase"/>
    <property type="match status" value="1"/>
</dbReference>
<name>H1XT33_CALAY</name>
<dbReference type="SUPFAM" id="SSF51735">
    <property type="entry name" value="NAD(P)-binding Rossmann-fold domains"/>
    <property type="match status" value="1"/>
</dbReference>
<dbReference type="InterPro" id="IPR013549">
    <property type="entry name" value="DUF1731"/>
</dbReference>
<evidence type="ECO:0000259" key="2">
    <source>
        <dbReference type="Pfam" id="PF01370"/>
    </source>
</evidence>
<reference evidence="4 7" key="2">
    <citation type="submission" date="2016-11" db="EMBL/GenBank/DDBJ databases">
        <title>Genomic analysis of Caldithrix abyssi and proposal of a novel bacterial phylum Caldithrichaeota.</title>
        <authorList>
            <person name="Kublanov I."/>
            <person name="Sigalova O."/>
            <person name="Gavrilov S."/>
            <person name="Lebedinsky A."/>
            <person name="Ivanova N."/>
            <person name="Daum C."/>
            <person name="Reddy T."/>
            <person name="Klenk H.P."/>
            <person name="Goker M."/>
            <person name="Reva O."/>
            <person name="Miroshnichenko M."/>
            <person name="Kyprides N."/>
            <person name="Woyke T."/>
            <person name="Gelfand M."/>
        </authorList>
    </citation>
    <scope>NUCLEOTIDE SEQUENCE [LARGE SCALE GENOMIC DNA]</scope>
    <source>
        <strain evidence="4 7">LF13</strain>
    </source>
</reference>
<dbReference type="STRING" id="880073.Cabys_1862"/>
<proteinExistence type="inferred from homology"/>
<organism evidence="5 6">
    <name type="scientific">Caldithrix abyssi DSM 13497</name>
    <dbReference type="NCBI Taxonomy" id="880073"/>
    <lineage>
        <taxon>Bacteria</taxon>
        <taxon>Pseudomonadati</taxon>
        <taxon>Calditrichota</taxon>
        <taxon>Calditrichia</taxon>
        <taxon>Calditrichales</taxon>
        <taxon>Calditrichaceae</taxon>
        <taxon>Caldithrix</taxon>
    </lineage>
</organism>
<dbReference type="OrthoDB" id="9801773at2"/>
<dbReference type="Pfam" id="PF08338">
    <property type="entry name" value="DUF1731"/>
    <property type="match status" value="1"/>
</dbReference>
<dbReference type="RefSeq" id="WP_006929956.1">
    <property type="nucleotide sequence ID" value="NZ_CM001402.1"/>
</dbReference>
<dbReference type="NCBIfam" id="TIGR01777">
    <property type="entry name" value="yfcH"/>
    <property type="match status" value="1"/>
</dbReference>
<evidence type="ECO:0000256" key="1">
    <source>
        <dbReference type="ARBA" id="ARBA00009353"/>
    </source>
</evidence>
<dbReference type="EMBL" id="CM001402">
    <property type="protein sequence ID" value="EHO42600.1"/>
    <property type="molecule type" value="Genomic_DNA"/>
</dbReference>
<sequence length="302" mass="33443">MKIIITGATGFIGRYLVLFFSERKFPVVALSRNPQKAKNIFPPHVTCLPWKNMDAASWLDELDGPAAVINLIGENIAGALWTRSYKQKLRDSRLNSVETIVQAFQQAPGRDHILIQASAVGYYGNVHHKVDETSPAGSDFLARLVVEWENASKTLEAVGVRRVLARLGVVLGREGALRKMILPYKLFAGGPLGSGKQGFPWIHIADVARAMLLMIEHDELYGVFNFVAPQTVTQKEFSRALGKVLHRPAWLPAPAPLLKLLLGEMARSALLSGQFVEPKKLLAAGFRFQFPELKKALEDILK</sequence>
<keyword evidence="6" id="KW-1185">Reference proteome</keyword>
<dbReference type="HOGENOM" id="CLU_047373_1_0_0"/>
<dbReference type="AlphaFoldDB" id="H1XT33"/>
<dbReference type="PaxDb" id="880073-Calab_2994"/>
<reference evidence="5 6" key="1">
    <citation type="submission" date="2011-09" db="EMBL/GenBank/DDBJ databases">
        <title>The permanent draft genome of Caldithrix abyssi DSM 13497.</title>
        <authorList>
            <consortium name="US DOE Joint Genome Institute (JGI-PGF)"/>
            <person name="Lucas S."/>
            <person name="Han J."/>
            <person name="Lapidus A."/>
            <person name="Bruce D."/>
            <person name="Goodwin L."/>
            <person name="Pitluck S."/>
            <person name="Peters L."/>
            <person name="Kyrpides N."/>
            <person name="Mavromatis K."/>
            <person name="Ivanova N."/>
            <person name="Mikhailova N."/>
            <person name="Chertkov O."/>
            <person name="Detter J.C."/>
            <person name="Tapia R."/>
            <person name="Han C."/>
            <person name="Land M."/>
            <person name="Hauser L."/>
            <person name="Markowitz V."/>
            <person name="Cheng J.-F."/>
            <person name="Hugenholtz P."/>
            <person name="Woyke T."/>
            <person name="Wu D."/>
            <person name="Spring S."/>
            <person name="Brambilla E."/>
            <person name="Klenk H.-P."/>
            <person name="Eisen J.A."/>
        </authorList>
    </citation>
    <scope>NUCLEOTIDE SEQUENCE [LARGE SCALE GENOMIC DNA]</scope>
    <source>
        <strain evidence="5 6">DSM 13497</strain>
    </source>
</reference>
<dbReference type="PANTHER" id="PTHR11092">
    <property type="entry name" value="SUGAR NUCLEOTIDE EPIMERASE RELATED"/>
    <property type="match status" value="1"/>
</dbReference>
<dbReference type="Proteomes" id="UP000183868">
    <property type="component" value="Chromosome"/>
</dbReference>
<gene>
    <name evidence="4" type="ORF">Cabys_1862</name>
    <name evidence="5" type="ORF">Calab_2994</name>
</gene>
<evidence type="ECO:0000313" key="7">
    <source>
        <dbReference type="Proteomes" id="UP000183868"/>
    </source>
</evidence>